<evidence type="ECO:0000313" key="4">
    <source>
        <dbReference type="EMBL" id="KIJ42014.1"/>
    </source>
</evidence>
<evidence type="ECO:0000256" key="3">
    <source>
        <dbReference type="SAM" id="MobiDB-lite"/>
    </source>
</evidence>
<keyword evidence="2" id="KW-0456">Lyase</keyword>
<dbReference type="EMBL" id="KN837133">
    <property type="protein sequence ID" value="KIJ42014.1"/>
    <property type="molecule type" value="Genomic_DNA"/>
</dbReference>
<feature type="region of interest" description="Disordered" evidence="3">
    <location>
        <begin position="1"/>
        <end position="24"/>
    </location>
</feature>
<dbReference type="Proteomes" id="UP000054279">
    <property type="component" value="Unassembled WGS sequence"/>
</dbReference>
<dbReference type="Pfam" id="PF02666">
    <property type="entry name" value="PS_Dcarbxylase"/>
    <property type="match status" value="1"/>
</dbReference>
<dbReference type="InterPro" id="IPR003817">
    <property type="entry name" value="PS_Dcarbxylase"/>
</dbReference>
<organism evidence="4 5">
    <name type="scientific">Sphaerobolus stellatus (strain SS14)</name>
    <dbReference type="NCBI Taxonomy" id="990650"/>
    <lineage>
        <taxon>Eukaryota</taxon>
        <taxon>Fungi</taxon>
        <taxon>Dikarya</taxon>
        <taxon>Basidiomycota</taxon>
        <taxon>Agaricomycotina</taxon>
        <taxon>Agaricomycetes</taxon>
        <taxon>Phallomycetidae</taxon>
        <taxon>Geastrales</taxon>
        <taxon>Sphaerobolaceae</taxon>
        <taxon>Sphaerobolus</taxon>
    </lineage>
</organism>
<dbReference type="PANTHER" id="PTHR10067:SF17">
    <property type="entry name" value="PHOSPHATIDYLSERINE DECARBOXYLASE PROENZYME 2"/>
    <property type="match status" value="1"/>
</dbReference>
<reference evidence="4 5" key="1">
    <citation type="submission" date="2014-06" db="EMBL/GenBank/DDBJ databases">
        <title>Evolutionary Origins and Diversification of the Mycorrhizal Mutualists.</title>
        <authorList>
            <consortium name="DOE Joint Genome Institute"/>
            <consortium name="Mycorrhizal Genomics Consortium"/>
            <person name="Kohler A."/>
            <person name="Kuo A."/>
            <person name="Nagy L.G."/>
            <person name="Floudas D."/>
            <person name="Copeland A."/>
            <person name="Barry K.W."/>
            <person name="Cichocki N."/>
            <person name="Veneault-Fourrey C."/>
            <person name="LaButti K."/>
            <person name="Lindquist E.A."/>
            <person name="Lipzen A."/>
            <person name="Lundell T."/>
            <person name="Morin E."/>
            <person name="Murat C."/>
            <person name="Riley R."/>
            <person name="Ohm R."/>
            <person name="Sun H."/>
            <person name="Tunlid A."/>
            <person name="Henrissat B."/>
            <person name="Grigoriev I.V."/>
            <person name="Hibbett D.S."/>
            <person name="Martin F."/>
        </authorList>
    </citation>
    <scope>NUCLEOTIDE SEQUENCE [LARGE SCALE GENOMIC DNA]</scope>
    <source>
        <strain evidence="4 5">SS14</strain>
    </source>
</reference>
<feature type="non-terminal residue" evidence="4">
    <location>
        <position position="415"/>
    </location>
</feature>
<protein>
    <submittedName>
        <fullName evidence="4">Unplaced genomic scaffold SPHSTscaffold_58, whole genome shotgun sequence</fullName>
    </submittedName>
</protein>
<evidence type="ECO:0000256" key="1">
    <source>
        <dbReference type="ARBA" id="ARBA00022793"/>
    </source>
</evidence>
<dbReference type="HOGENOM" id="CLU_029061_2_1_1"/>
<accession>A0A0C9V571</accession>
<dbReference type="AlphaFoldDB" id="A0A0C9V571"/>
<gene>
    <name evidence="4" type="ORF">M422DRAFT_780192</name>
</gene>
<dbReference type="OrthoDB" id="5973539at2759"/>
<keyword evidence="5" id="KW-1185">Reference proteome</keyword>
<evidence type="ECO:0000256" key="2">
    <source>
        <dbReference type="ARBA" id="ARBA00023239"/>
    </source>
</evidence>
<dbReference type="GO" id="GO:0008654">
    <property type="term" value="P:phospholipid biosynthetic process"/>
    <property type="evidence" value="ECO:0007669"/>
    <property type="project" value="InterPro"/>
</dbReference>
<dbReference type="GO" id="GO:0004609">
    <property type="term" value="F:phosphatidylserine decarboxylase activity"/>
    <property type="evidence" value="ECO:0007669"/>
    <property type="project" value="InterPro"/>
</dbReference>
<evidence type="ECO:0000313" key="5">
    <source>
        <dbReference type="Proteomes" id="UP000054279"/>
    </source>
</evidence>
<name>A0A0C9V571_SPHS4</name>
<sequence>MFWKRASAQPTTTTTPEPVPERPLSPQAIRDIVNQNDNDELTSQQSKPGVFERTMGMEEQKTRKMLAEALMMVVDNSEQMVEETPQGMSFQTSSLASASSHSWLSKHFGPRLLHKLFAADSLGNYVINRRTGKKEWESMPIYARIGMHLLFYGPAAIRFVTWSWIERILKEASEREGRIYDSTDVKSVQSHIRSFIATYSIDTSELLEKDLTKYATFNSFFSRRLVPGARPPAFPEDPSIIGSAADSRLTVFHTFSEAKSFWVKGRHFTVSNLLEDSSLTASLGKSPSVAIWRLAPQDYHRFHSPVSGTLRKITHIPGQYYTVNPQAVNEDLDVFTANTRSVAIIDAKFSKDTNETIPIAFVAVGALLVGSIGWDKKEGEEITRGDGFGYFAYGGSTVIGIFPEKLDVQWDEDLA</sequence>
<keyword evidence="1" id="KW-0210">Decarboxylase</keyword>
<proteinExistence type="predicted"/>
<dbReference type="PANTHER" id="PTHR10067">
    <property type="entry name" value="PHOSPHATIDYLSERINE DECARBOXYLASE"/>
    <property type="match status" value="1"/>
</dbReference>